<accession>A0ABM8I815</accession>
<keyword evidence="3" id="KW-1185">Reference proteome</keyword>
<dbReference type="EMBL" id="AP027742">
    <property type="protein sequence ID" value="BDZ76948.1"/>
    <property type="molecule type" value="Genomic_DNA"/>
</dbReference>
<evidence type="ECO:0000313" key="3">
    <source>
        <dbReference type="Proteomes" id="UP001305815"/>
    </source>
</evidence>
<dbReference type="RefSeq" id="WP_316266556.1">
    <property type="nucleotide sequence ID" value="NZ_AP027742.1"/>
</dbReference>
<keyword evidence="1" id="KW-0472">Membrane</keyword>
<feature type="transmembrane region" description="Helical" evidence="1">
    <location>
        <begin position="12"/>
        <end position="39"/>
    </location>
</feature>
<evidence type="ECO:0000256" key="1">
    <source>
        <dbReference type="SAM" id="Phobius"/>
    </source>
</evidence>
<proteinExistence type="predicted"/>
<keyword evidence="1" id="KW-1133">Transmembrane helix</keyword>
<evidence type="ECO:0000313" key="2">
    <source>
        <dbReference type="EMBL" id="BDZ76948.1"/>
    </source>
</evidence>
<keyword evidence="1" id="KW-0812">Transmembrane</keyword>
<gene>
    <name evidence="2" type="ORF">Lac1_11310</name>
</gene>
<organism evidence="2 3">
    <name type="scientific">Claveliimonas bilis</name>
    <dbReference type="NCBI Taxonomy" id="3028070"/>
    <lineage>
        <taxon>Bacteria</taxon>
        <taxon>Bacillati</taxon>
        <taxon>Bacillota</taxon>
        <taxon>Clostridia</taxon>
        <taxon>Lachnospirales</taxon>
        <taxon>Lachnospiraceae</taxon>
        <taxon>Claveliimonas</taxon>
    </lineage>
</organism>
<sequence length="44" mass="5067">MRKVKRIAYEAAVIAWDIYIGLAPFTLAVTLILFTGWAWKLLGW</sequence>
<name>A0ABM8I815_9FIRM</name>
<dbReference type="Proteomes" id="UP001305815">
    <property type="component" value="Chromosome"/>
</dbReference>
<protein>
    <submittedName>
        <fullName evidence="2">Uncharacterized protein</fullName>
    </submittedName>
</protein>
<reference evidence="3" key="1">
    <citation type="journal article" date="2023" name="Int. J. Syst. Evol. Microbiol.">
        <title>Claveliimonas bilis gen. nov., sp. nov., deoxycholic acid-producing bacteria isolated from human faeces, and reclassification of Sellimonas monacensis Zenner et al. 2021 as Claveliimonas monacensis comb. nov.</title>
        <authorList>
            <person name="Hisatomi A."/>
            <person name="Kastawa N.W.E.P.G."/>
            <person name="Song I."/>
            <person name="Ohkuma M."/>
            <person name="Fukiya S."/>
            <person name="Sakamoto M."/>
        </authorList>
    </citation>
    <scope>NUCLEOTIDE SEQUENCE [LARGE SCALE GENOMIC DNA]</scope>
    <source>
        <strain evidence="3">12BBH14</strain>
    </source>
</reference>